<protein>
    <submittedName>
        <fullName evidence="6">HDAC_interact domain-containing protein</fullName>
    </submittedName>
</protein>
<accession>A0A183DYV7</accession>
<dbReference type="Pfam" id="PF08295">
    <property type="entry name" value="Sin3_corepress"/>
    <property type="match status" value="1"/>
</dbReference>
<evidence type="ECO:0000256" key="2">
    <source>
        <dbReference type="SAM" id="MobiDB-lite"/>
    </source>
</evidence>
<evidence type="ECO:0000256" key="1">
    <source>
        <dbReference type="ARBA" id="ARBA00022491"/>
    </source>
</evidence>
<name>A0A183DYV7_9BILA</name>
<keyword evidence="1" id="KW-0678">Repressor</keyword>
<evidence type="ECO:0000313" key="5">
    <source>
        <dbReference type="Proteomes" id="UP000271098"/>
    </source>
</evidence>
<dbReference type="SMART" id="SM00761">
    <property type="entry name" value="HDAC_interact"/>
    <property type="match status" value="1"/>
</dbReference>
<dbReference type="GO" id="GO:0000122">
    <property type="term" value="P:negative regulation of transcription by RNA polymerase II"/>
    <property type="evidence" value="ECO:0007669"/>
    <property type="project" value="TreeGrafter"/>
</dbReference>
<dbReference type="InterPro" id="IPR013194">
    <property type="entry name" value="HDAC_interact_dom"/>
</dbReference>
<dbReference type="PANTHER" id="PTHR12346:SF0">
    <property type="entry name" value="SIN3A, ISOFORM G"/>
    <property type="match status" value="1"/>
</dbReference>
<organism evidence="6">
    <name type="scientific">Gongylonema pulchrum</name>
    <dbReference type="NCBI Taxonomy" id="637853"/>
    <lineage>
        <taxon>Eukaryota</taxon>
        <taxon>Metazoa</taxon>
        <taxon>Ecdysozoa</taxon>
        <taxon>Nematoda</taxon>
        <taxon>Chromadorea</taxon>
        <taxon>Rhabditida</taxon>
        <taxon>Spirurina</taxon>
        <taxon>Spiruromorpha</taxon>
        <taxon>Spiruroidea</taxon>
        <taxon>Gongylonematidae</taxon>
        <taxon>Gongylonema</taxon>
    </lineage>
</organism>
<dbReference type="InterPro" id="IPR039774">
    <property type="entry name" value="Sin3-like"/>
</dbReference>
<dbReference type="WBParaSite" id="GPUH_0001391301-mRNA-1">
    <property type="protein sequence ID" value="GPUH_0001391301-mRNA-1"/>
    <property type="gene ID" value="GPUH_0001391301"/>
</dbReference>
<dbReference type="AlphaFoldDB" id="A0A183DYV7"/>
<feature type="region of interest" description="Disordered" evidence="2">
    <location>
        <begin position="308"/>
        <end position="340"/>
    </location>
</feature>
<proteinExistence type="predicted"/>
<dbReference type="GO" id="GO:0070822">
    <property type="term" value="C:Sin3-type complex"/>
    <property type="evidence" value="ECO:0007669"/>
    <property type="project" value="TreeGrafter"/>
</dbReference>
<evidence type="ECO:0000313" key="4">
    <source>
        <dbReference type="EMBL" id="VDN23189.1"/>
    </source>
</evidence>
<dbReference type="PANTHER" id="PTHR12346">
    <property type="entry name" value="SIN3B-RELATED"/>
    <property type="match status" value="1"/>
</dbReference>
<dbReference type="EMBL" id="UYRT01080686">
    <property type="protein sequence ID" value="VDN23189.1"/>
    <property type="molecule type" value="Genomic_DNA"/>
</dbReference>
<gene>
    <name evidence="4" type="ORF">GPUH_LOCUS13895</name>
</gene>
<sequence length="456" mass="53520">MRRIFSDYATSRKLGPSYRALPDSYEKPLCSGRTPLCDSVLNDRWVSFPSWSSEESSCVLPKKTEFEEFMFRTDDERYELDIIIEINKTVLDLLLAAEARMSNMTKEQLSKFQLNEALNGDSPATVRMALKRIYGEHAHKMLESLMQNPQILVPKLIDRMQKKDEEWRTLRGKCNKVWRCETEKYYAKSLSQQSFTFKQRDYKRLRPRNIISQYENWYEERADSLEEGIVEIGPHCIFTYPEDMNLLYDASDLMIYYLKRRPNIPRDEKRGMEHFLKHFIPEMFNIPEQKLIDEVVISEDYPSTAPEAVVEGRRSKRIAKSVPSDGSAAEQSDEPPEKDLSRSCSYRLFYGTNAWCVFIELHHLLCSRLATLKKKHQELIANHEVEERLHLKRQEIIERAYAERGADLTKSAGRIFSQHLKPDISTPKNYYTRLIKALKQRLDGTVDNDAFEEIVR</sequence>
<feature type="domain" description="Histone deacetylase interacting" evidence="3">
    <location>
        <begin position="10"/>
        <end position="111"/>
    </location>
</feature>
<dbReference type="GO" id="GO:0003714">
    <property type="term" value="F:transcription corepressor activity"/>
    <property type="evidence" value="ECO:0007669"/>
    <property type="project" value="InterPro"/>
</dbReference>
<evidence type="ECO:0000259" key="3">
    <source>
        <dbReference type="SMART" id="SM00761"/>
    </source>
</evidence>
<dbReference type="Pfam" id="PF16879">
    <property type="entry name" value="Sin3a_C"/>
    <property type="match status" value="1"/>
</dbReference>
<dbReference type="InterPro" id="IPR031693">
    <property type="entry name" value="Sin3_C"/>
</dbReference>
<dbReference type="OrthoDB" id="10265969at2759"/>
<reference evidence="4 5" key="2">
    <citation type="submission" date="2018-11" db="EMBL/GenBank/DDBJ databases">
        <authorList>
            <consortium name="Pathogen Informatics"/>
        </authorList>
    </citation>
    <scope>NUCLEOTIDE SEQUENCE [LARGE SCALE GENOMIC DNA]</scope>
</reference>
<keyword evidence="5" id="KW-1185">Reference proteome</keyword>
<evidence type="ECO:0000313" key="6">
    <source>
        <dbReference type="WBParaSite" id="GPUH_0001391301-mRNA-1"/>
    </source>
</evidence>
<reference evidence="6" key="1">
    <citation type="submission" date="2016-06" db="UniProtKB">
        <authorList>
            <consortium name="WormBaseParasite"/>
        </authorList>
    </citation>
    <scope>IDENTIFICATION</scope>
</reference>
<dbReference type="Proteomes" id="UP000271098">
    <property type="component" value="Unassembled WGS sequence"/>
</dbReference>